<accession>D7CVM7</accession>
<dbReference type="HOGENOM" id="CLU_043663_0_0_0"/>
<protein>
    <submittedName>
        <fullName evidence="3">Integrase catalytic region</fullName>
    </submittedName>
</protein>
<dbReference type="InterPro" id="IPR001584">
    <property type="entry name" value="Integrase_cat-core"/>
</dbReference>
<reference evidence="3 4" key="2">
    <citation type="journal article" date="2011" name="Stand. Genomic Sci.">
        <title>Complete genome sequence of Truepera radiovictrix type strain (RQ-24).</title>
        <authorList>
            <person name="Ivanova N."/>
            <person name="Rohde C."/>
            <person name="Munk C."/>
            <person name="Nolan M."/>
            <person name="Lucas S."/>
            <person name="Del Rio T.G."/>
            <person name="Tice H."/>
            <person name="Deshpande S."/>
            <person name="Cheng J.F."/>
            <person name="Tapia R."/>
            <person name="Han C."/>
            <person name="Goodwin L."/>
            <person name="Pitluck S."/>
            <person name="Liolios K."/>
            <person name="Mavromatis K."/>
            <person name="Mikhailova N."/>
            <person name="Pati A."/>
            <person name="Chen A."/>
            <person name="Palaniappan K."/>
            <person name="Land M."/>
            <person name="Hauser L."/>
            <person name="Chang Y.J."/>
            <person name="Jeffries C.D."/>
            <person name="Brambilla E."/>
            <person name="Rohde M."/>
            <person name="Goker M."/>
            <person name="Tindall B.J."/>
            <person name="Woyke T."/>
            <person name="Bristow J."/>
            <person name="Eisen J.A."/>
            <person name="Markowitz V."/>
            <person name="Hugenholtz P."/>
            <person name="Kyrpides N.C."/>
            <person name="Klenk H.P."/>
            <person name="Lapidus A."/>
        </authorList>
    </citation>
    <scope>NUCLEOTIDE SEQUENCE [LARGE SCALE GENOMIC DNA]</scope>
    <source>
        <strain evidence="4">DSM 17093 / CIP 108686 / LMG 22925 / RQ-24</strain>
    </source>
</reference>
<keyword evidence="4" id="KW-1185">Reference proteome</keyword>
<dbReference type="GO" id="GO:0003676">
    <property type="term" value="F:nucleic acid binding"/>
    <property type="evidence" value="ECO:0007669"/>
    <property type="project" value="InterPro"/>
</dbReference>
<dbReference type="SUPFAM" id="SSF53098">
    <property type="entry name" value="Ribonuclease H-like"/>
    <property type="match status" value="1"/>
</dbReference>
<evidence type="ECO:0000259" key="2">
    <source>
        <dbReference type="PROSITE" id="PS50994"/>
    </source>
</evidence>
<feature type="region of interest" description="Disordered" evidence="1">
    <location>
        <begin position="29"/>
        <end position="58"/>
    </location>
</feature>
<name>D7CVM7_TRURR</name>
<dbReference type="KEGG" id="tra:Trad_2837"/>
<dbReference type="PANTHER" id="PTHR46889:SF4">
    <property type="entry name" value="TRANSPOSASE INSO FOR INSERTION SEQUENCE ELEMENT IS911B-RELATED"/>
    <property type="match status" value="1"/>
</dbReference>
<reference evidence="4" key="1">
    <citation type="submission" date="2010-05" db="EMBL/GenBank/DDBJ databases">
        <title>The complete genome of Truepera radiovictris DSM 17093.</title>
        <authorList>
            <consortium name="US DOE Joint Genome Institute (JGI-PGF)"/>
            <person name="Lucas S."/>
            <person name="Copeland A."/>
            <person name="Lapidus A."/>
            <person name="Glavina del Rio T."/>
            <person name="Dalin E."/>
            <person name="Tice H."/>
            <person name="Bruce D."/>
            <person name="Goodwin L."/>
            <person name="Pitluck S."/>
            <person name="Kyrpides N."/>
            <person name="Mavromatis K."/>
            <person name="Ovchinnikova G."/>
            <person name="Munk A.C."/>
            <person name="Detter J.C."/>
            <person name="Han C."/>
            <person name="Tapia R."/>
            <person name="Land M."/>
            <person name="Hauser L."/>
            <person name="Markowitz V."/>
            <person name="Cheng J.-F."/>
            <person name="Hugenholtz P."/>
            <person name="Woyke T."/>
            <person name="Wu D."/>
            <person name="Tindall B."/>
            <person name="Pomrenke H.G."/>
            <person name="Brambilla E."/>
            <person name="Klenk H.-P."/>
            <person name="Eisen J.A."/>
        </authorList>
    </citation>
    <scope>NUCLEOTIDE SEQUENCE [LARGE SCALE GENOMIC DNA]</scope>
    <source>
        <strain evidence="4">DSM 17093 / CIP 108686 / LMG 22925 / RQ-24</strain>
    </source>
</reference>
<dbReference type="Gene3D" id="3.30.420.10">
    <property type="entry name" value="Ribonuclease H-like superfamily/Ribonuclease H"/>
    <property type="match status" value="1"/>
</dbReference>
<dbReference type="InterPro" id="IPR050900">
    <property type="entry name" value="Transposase_IS3/IS150/IS904"/>
</dbReference>
<gene>
    <name evidence="3" type="ordered locus">Trad_2837</name>
</gene>
<evidence type="ECO:0000256" key="1">
    <source>
        <dbReference type="SAM" id="MobiDB-lite"/>
    </source>
</evidence>
<evidence type="ECO:0000313" key="4">
    <source>
        <dbReference type="Proteomes" id="UP000000379"/>
    </source>
</evidence>
<feature type="domain" description="Integrase catalytic" evidence="2">
    <location>
        <begin position="138"/>
        <end position="282"/>
    </location>
</feature>
<dbReference type="eggNOG" id="COG2801">
    <property type="taxonomic scope" value="Bacteria"/>
</dbReference>
<sequence>MDEQVKRFAPRVGTLRACRAFGVNPRTFRHRRQAQKGQLPIRKSSPHKPRSPHPAALTTEERRQILGVLCSERFCDLPPAQVFNTLLDEGTHLCSVRQMYRLLAEHGLLFERRRGGHFRRGLYPIPQLEAAAPDQCWTRSSPLGEGSSDPNLWDITKLPGSARGVHYHLYTVLDIFSREVVGWIAEHDTVATRESEMVARELIDKSCQREGINPNQLTLHADRGSPMVARSMADLLDELGVYKSHSRPRLSNDNPYSEAQFKTLKYRPDYPQRFESIQTAHN</sequence>
<proteinExistence type="predicted"/>
<evidence type="ECO:0000313" key="3">
    <source>
        <dbReference type="EMBL" id="ADI15938.1"/>
    </source>
</evidence>
<dbReference type="InterPro" id="IPR036397">
    <property type="entry name" value="RNaseH_sf"/>
</dbReference>
<organism evidence="3 4">
    <name type="scientific">Truepera radiovictrix (strain DSM 17093 / CIP 108686 / LMG 22925 / RQ-24)</name>
    <dbReference type="NCBI Taxonomy" id="649638"/>
    <lineage>
        <taxon>Bacteria</taxon>
        <taxon>Thermotogati</taxon>
        <taxon>Deinococcota</taxon>
        <taxon>Deinococci</taxon>
        <taxon>Trueperales</taxon>
        <taxon>Trueperaceae</taxon>
        <taxon>Truepera</taxon>
    </lineage>
</organism>
<dbReference type="Pfam" id="PF00665">
    <property type="entry name" value="rve"/>
    <property type="match status" value="1"/>
</dbReference>
<dbReference type="EMBL" id="CP002049">
    <property type="protein sequence ID" value="ADI15938.1"/>
    <property type="molecule type" value="Genomic_DNA"/>
</dbReference>
<dbReference type="PROSITE" id="PS50994">
    <property type="entry name" value="INTEGRASE"/>
    <property type="match status" value="1"/>
</dbReference>
<dbReference type="AlphaFoldDB" id="D7CVM7"/>
<dbReference type="PANTHER" id="PTHR46889">
    <property type="entry name" value="TRANSPOSASE INSF FOR INSERTION SEQUENCE IS3B-RELATED"/>
    <property type="match status" value="1"/>
</dbReference>
<dbReference type="STRING" id="649638.Trad_2837"/>
<dbReference type="GO" id="GO:0015074">
    <property type="term" value="P:DNA integration"/>
    <property type="evidence" value="ECO:0007669"/>
    <property type="project" value="InterPro"/>
</dbReference>
<dbReference type="InterPro" id="IPR012337">
    <property type="entry name" value="RNaseH-like_sf"/>
</dbReference>
<dbReference type="Proteomes" id="UP000000379">
    <property type="component" value="Chromosome"/>
</dbReference>